<evidence type="ECO:0000256" key="7">
    <source>
        <dbReference type="ARBA" id="ARBA00022692"/>
    </source>
</evidence>
<feature type="transmembrane region" description="Helical" evidence="13">
    <location>
        <begin position="260"/>
        <end position="281"/>
    </location>
</feature>
<comment type="similarity">
    <text evidence="2">Belongs to the TrkH potassium transport family.</text>
</comment>
<feature type="transmembrane region" description="Helical" evidence="13">
    <location>
        <begin position="364"/>
        <end position="386"/>
    </location>
</feature>
<organism evidence="14 15">
    <name type="scientific">Adhaeretor mobilis</name>
    <dbReference type="NCBI Taxonomy" id="1930276"/>
    <lineage>
        <taxon>Bacteria</taxon>
        <taxon>Pseudomonadati</taxon>
        <taxon>Planctomycetota</taxon>
        <taxon>Planctomycetia</taxon>
        <taxon>Pirellulales</taxon>
        <taxon>Lacipirellulaceae</taxon>
        <taxon>Adhaeretor</taxon>
    </lineage>
</organism>
<evidence type="ECO:0000256" key="8">
    <source>
        <dbReference type="ARBA" id="ARBA00022958"/>
    </source>
</evidence>
<keyword evidence="12" id="KW-0479">Metal-binding</keyword>
<evidence type="ECO:0000256" key="5">
    <source>
        <dbReference type="ARBA" id="ARBA00022519"/>
    </source>
</evidence>
<evidence type="ECO:0000313" key="15">
    <source>
        <dbReference type="Proteomes" id="UP000319852"/>
    </source>
</evidence>
<evidence type="ECO:0000256" key="13">
    <source>
        <dbReference type="SAM" id="Phobius"/>
    </source>
</evidence>
<feature type="transmembrane region" description="Helical" evidence="13">
    <location>
        <begin position="201"/>
        <end position="220"/>
    </location>
</feature>
<dbReference type="Proteomes" id="UP000319852">
    <property type="component" value="Chromosome"/>
</dbReference>
<dbReference type="GO" id="GO:0015379">
    <property type="term" value="F:potassium:chloride symporter activity"/>
    <property type="evidence" value="ECO:0007669"/>
    <property type="project" value="InterPro"/>
</dbReference>
<dbReference type="InterPro" id="IPR004772">
    <property type="entry name" value="TrkH"/>
</dbReference>
<protein>
    <submittedName>
        <fullName evidence="14">Trk system potassium uptake protein TrkG</fullName>
    </submittedName>
</protein>
<accession>A0A517MU22</accession>
<feature type="transmembrane region" description="Helical" evidence="13">
    <location>
        <begin position="501"/>
        <end position="526"/>
    </location>
</feature>
<keyword evidence="15" id="KW-1185">Reference proteome</keyword>
<feature type="binding site" evidence="12">
    <location>
        <position position="241"/>
    </location>
    <ligand>
        <name>K(+)</name>
        <dbReference type="ChEBI" id="CHEBI:29103"/>
    </ligand>
</feature>
<evidence type="ECO:0000256" key="1">
    <source>
        <dbReference type="ARBA" id="ARBA00004429"/>
    </source>
</evidence>
<dbReference type="PIRSF" id="PIRSF006247">
    <property type="entry name" value="TrkH"/>
    <property type="match status" value="1"/>
</dbReference>
<keyword evidence="11 13" id="KW-0472">Membrane</keyword>
<keyword evidence="5" id="KW-0997">Cell inner membrane</keyword>
<dbReference type="OrthoDB" id="9810952at2"/>
<feature type="binding site" evidence="12">
    <location>
        <position position="348"/>
    </location>
    <ligand>
        <name>K(+)</name>
        <dbReference type="ChEBI" id="CHEBI:29103"/>
    </ligand>
</feature>
<keyword evidence="10" id="KW-0406">Ion transport</keyword>
<dbReference type="RefSeq" id="WP_145059490.1">
    <property type="nucleotide sequence ID" value="NZ_CP036263.1"/>
</dbReference>
<dbReference type="PANTHER" id="PTHR32024:SF2">
    <property type="entry name" value="TRK SYSTEM POTASSIUM UPTAKE PROTEIN TRKG-RELATED"/>
    <property type="match status" value="1"/>
</dbReference>
<keyword evidence="7 13" id="KW-0812">Transmembrane</keyword>
<evidence type="ECO:0000256" key="2">
    <source>
        <dbReference type="ARBA" id="ARBA00009137"/>
    </source>
</evidence>
<keyword evidence="9 13" id="KW-1133">Transmembrane helix</keyword>
<evidence type="ECO:0000313" key="14">
    <source>
        <dbReference type="EMBL" id="QDS98383.1"/>
    </source>
</evidence>
<dbReference type="Pfam" id="PF02386">
    <property type="entry name" value="TrkH"/>
    <property type="match status" value="1"/>
</dbReference>
<feature type="transmembrane region" description="Helical" evidence="13">
    <location>
        <begin position="158"/>
        <end position="180"/>
    </location>
</feature>
<comment type="subcellular location">
    <subcellularLocation>
        <location evidence="1">Cell inner membrane</location>
        <topology evidence="1">Multi-pass membrane protein</topology>
    </subcellularLocation>
</comment>
<gene>
    <name evidence="14" type="primary">trkG</name>
    <name evidence="14" type="ORF">HG15A2_16570</name>
</gene>
<dbReference type="InterPro" id="IPR003445">
    <property type="entry name" value="Cat_transpt"/>
</dbReference>
<keyword evidence="8 12" id="KW-0630">Potassium</keyword>
<reference evidence="14 15" key="1">
    <citation type="submission" date="2019-02" db="EMBL/GenBank/DDBJ databases">
        <title>Deep-cultivation of Planctomycetes and their phenomic and genomic characterization uncovers novel biology.</title>
        <authorList>
            <person name="Wiegand S."/>
            <person name="Jogler M."/>
            <person name="Boedeker C."/>
            <person name="Pinto D."/>
            <person name="Vollmers J."/>
            <person name="Rivas-Marin E."/>
            <person name="Kohn T."/>
            <person name="Peeters S.H."/>
            <person name="Heuer A."/>
            <person name="Rast P."/>
            <person name="Oberbeckmann S."/>
            <person name="Bunk B."/>
            <person name="Jeske O."/>
            <person name="Meyerdierks A."/>
            <person name="Storesund J.E."/>
            <person name="Kallscheuer N."/>
            <person name="Luecker S."/>
            <person name="Lage O.M."/>
            <person name="Pohl T."/>
            <person name="Merkel B.J."/>
            <person name="Hornburger P."/>
            <person name="Mueller R.-W."/>
            <person name="Bruemmer F."/>
            <person name="Labrenz M."/>
            <person name="Spormann A.M."/>
            <person name="Op den Camp H."/>
            <person name="Overmann J."/>
            <person name="Amann R."/>
            <person name="Jetten M.S.M."/>
            <person name="Mascher T."/>
            <person name="Medema M.H."/>
            <person name="Devos D.P."/>
            <person name="Kaster A.-K."/>
            <person name="Ovreas L."/>
            <person name="Rohde M."/>
            <person name="Galperin M.Y."/>
            <person name="Jogler C."/>
        </authorList>
    </citation>
    <scope>NUCLEOTIDE SEQUENCE [LARGE SCALE GENOMIC DNA]</scope>
    <source>
        <strain evidence="14 15">HG15A2</strain>
    </source>
</reference>
<dbReference type="KEGG" id="amob:HG15A2_16570"/>
<evidence type="ECO:0000256" key="10">
    <source>
        <dbReference type="ARBA" id="ARBA00023065"/>
    </source>
</evidence>
<feature type="binding site" evidence="12">
    <location>
        <position position="131"/>
    </location>
    <ligand>
        <name>K(+)</name>
        <dbReference type="ChEBI" id="CHEBI:29103"/>
    </ligand>
</feature>
<dbReference type="AlphaFoldDB" id="A0A517MU22"/>
<feature type="transmembrane region" description="Helical" evidence="13">
    <location>
        <begin position="293"/>
        <end position="314"/>
    </location>
</feature>
<dbReference type="GO" id="GO:0005886">
    <property type="term" value="C:plasma membrane"/>
    <property type="evidence" value="ECO:0007669"/>
    <property type="project" value="UniProtKB-SubCell"/>
</dbReference>
<evidence type="ECO:0000256" key="6">
    <source>
        <dbReference type="ARBA" id="ARBA00022538"/>
    </source>
</evidence>
<feature type="transmembrane region" description="Helical" evidence="13">
    <location>
        <begin position="44"/>
        <end position="61"/>
    </location>
</feature>
<dbReference type="GO" id="GO:0046872">
    <property type="term" value="F:metal ion binding"/>
    <property type="evidence" value="ECO:0007669"/>
    <property type="project" value="UniProtKB-KW"/>
</dbReference>
<feature type="binding site" evidence="12">
    <location>
        <position position="347"/>
    </location>
    <ligand>
        <name>K(+)</name>
        <dbReference type="ChEBI" id="CHEBI:29103"/>
    </ligand>
</feature>
<feature type="transmembrane region" description="Helical" evidence="13">
    <location>
        <begin position="12"/>
        <end position="32"/>
    </location>
</feature>
<keyword evidence="4" id="KW-1003">Cell membrane</keyword>
<sequence length="529" mass="57437">MNLPLVARLLGMVAWLIGATMAFSLPWAFPAFGAGQDRFEKDGFLALVASMCVCAIVGWGLRRYGDDKSDDQSLFRKEAMAVVGLSWVLATILGGLPFLLGRVAYRSDEGKPVAMGIADCLFESQSGFSTTGATVLTAIENPDWVPRCLLFWRSSTHFLGGLGIIVLFVAILGHGSAGKAMMRAEMPGPNKEGSQERMQHAAWTFAGIYVALNVLLAVLLKLEGMTWFEATCHSFGTMATGGFSTLDTSLGGFESPLIEYTVILFMLLAGTNFTLIYLACLGKPMSLLRDVEWQTYVGIILLASAVIIVAGMWGRSDFAPEDTLSTGDELELAFRDSLFQVVSIVTTTGFGTSDFDLWSDTSRAILIFLMFVGGCAGSTGGGMKVIRHILFVKIIGREFERAYHPSVVRHIRLGGESITDPDLTRQILTYVGLVAMIFVTSWIALVAIEPAETWRAAQQPEANELIDSAGAVAATLHNIGPAIGIVGPTRNYAYFTAPAKLLFTFLMMLGRLELFAILVLVLPSFWRVR</sequence>
<evidence type="ECO:0000256" key="11">
    <source>
        <dbReference type="ARBA" id="ARBA00023136"/>
    </source>
</evidence>
<feature type="transmembrane region" description="Helical" evidence="13">
    <location>
        <begin position="427"/>
        <end position="448"/>
    </location>
</feature>
<evidence type="ECO:0000256" key="4">
    <source>
        <dbReference type="ARBA" id="ARBA00022475"/>
    </source>
</evidence>
<dbReference type="EMBL" id="CP036263">
    <property type="protein sequence ID" value="QDS98383.1"/>
    <property type="molecule type" value="Genomic_DNA"/>
</dbReference>
<proteinExistence type="inferred from homology"/>
<name>A0A517MU22_9BACT</name>
<feature type="binding site" evidence="12">
    <location>
        <position position="478"/>
    </location>
    <ligand>
        <name>K(+)</name>
        <dbReference type="ChEBI" id="CHEBI:29103"/>
    </ligand>
</feature>
<evidence type="ECO:0000256" key="12">
    <source>
        <dbReference type="PIRSR" id="PIRSR006247-1"/>
    </source>
</evidence>
<evidence type="ECO:0000256" key="3">
    <source>
        <dbReference type="ARBA" id="ARBA00022448"/>
    </source>
</evidence>
<dbReference type="PANTHER" id="PTHR32024">
    <property type="entry name" value="TRK SYSTEM POTASSIUM UPTAKE PROTEIN TRKG-RELATED"/>
    <property type="match status" value="1"/>
</dbReference>
<feature type="binding site" evidence="12">
    <location>
        <position position="130"/>
    </location>
    <ligand>
        <name>K(+)</name>
        <dbReference type="ChEBI" id="CHEBI:29103"/>
    </ligand>
</feature>
<feature type="transmembrane region" description="Helical" evidence="13">
    <location>
        <begin position="82"/>
        <end position="105"/>
    </location>
</feature>
<keyword evidence="3" id="KW-0813">Transport</keyword>
<evidence type="ECO:0000256" key="9">
    <source>
        <dbReference type="ARBA" id="ARBA00022989"/>
    </source>
</evidence>
<keyword evidence="6" id="KW-0633">Potassium transport</keyword>